<dbReference type="Pfam" id="PF02698">
    <property type="entry name" value="DUF218"/>
    <property type="match status" value="1"/>
</dbReference>
<dbReference type="OrthoDB" id="17725at2759"/>
<evidence type="ECO:0000313" key="2">
    <source>
        <dbReference type="EMBL" id="KAJ5324391.1"/>
    </source>
</evidence>
<dbReference type="Proteomes" id="UP001147746">
    <property type="component" value="Unassembled WGS sequence"/>
</dbReference>
<dbReference type="InterPro" id="IPR003848">
    <property type="entry name" value="DUF218"/>
</dbReference>
<dbReference type="EMBL" id="JAPZBO010000002">
    <property type="protein sequence ID" value="KAJ5324391.1"/>
    <property type="molecule type" value="Genomic_DNA"/>
</dbReference>
<dbReference type="Gene3D" id="3.40.50.620">
    <property type="entry name" value="HUPs"/>
    <property type="match status" value="1"/>
</dbReference>
<gene>
    <name evidence="2" type="ORF">N7476_002991</name>
</gene>
<dbReference type="Gene3D" id="1.10.3620.10">
    <property type="entry name" value="YdcF like domain"/>
    <property type="match status" value="1"/>
</dbReference>
<comment type="caution">
    <text evidence="2">The sequence shown here is derived from an EMBL/GenBank/DDBJ whole genome shotgun (WGS) entry which is preliminary data.</text>
</comment>
<dbReference type="InterPro" id="IPR051599">
    <property type="entry name" value="Cell_Envelope_Assoc"/>
</dbReference>
<dbReference type="GO" id="GO:0005886">
    <property type="term" value="C:plasma membrane"/>
    <property type="evidence" value="ECO:0007669"/>
    <property type="project" value="TreeGrafter"/>
</dbReference>
<accession>A0A9W9U818</accession>
<keyword evidence="3" id="KW-1185">Reference proteome</keyword>
<proteinExistence type="predicted"/>
<evidence type="ECO:0000259" key="1">
    <source>
        <dbReference type="Pfam" id="PF02698"/>
    </source>
</evidence>
<name>A0A9W9U818_9EURO</name>
<dbReference type="InterPro" id="IPR014729">
    <property type="entry name" value="Rossmann-like_a/b/a_fold"/>
</dbReference>
<dbReference type="PANTHER" id="PTHR30336:SF20">
    <property type="entry name" value="DUF218 DOMAIN-CONTAINING PROTEIN"/>
    <property type="match status" value="1"/>
</dbReference>
<sequence length="270" mass="30144">METADLSTVTDINELAKFLSDAQLQDLSSSHSVDCIIICASAVLYGAEVLFKTLTERPSLAKCLVLCGGIGHSTQLLYDAVKQHPRYSQIGDEIMGIPEACVLEQILEKFFKKSEISKGECKILIEDQSTNCGQNALFSRKVLDQAGFKNLKTCIVIQDPTMMLRTKASFEKVYEDSSCPVSFISCPIFVPQMKLSHSGSLEYNTAFESITLWSRPRFLELIMGEIPRLRDDERGYGPNGKGFIAHVDIPNSVELAWSRLVVTFRAFRQI</sequence>
<organism evidence="2 3">
    <name type="scientific">Penicillium atrosanguineum</name>
    <dbReference type="NCBI Taxonomy" id="1132637"/>
    <lineage>
        <taxon>Eukaryota</taxon>
        <taxon>Fungi</taxon>
        <taxon>Dikarya</taxon>
        <taxon>Ascomycota</taxon>
        <taxon>Pezizomycotina</taxon>
        <taxon>Eurotiomycetes</taxon>
        <taxon>Eurotiomycetidae</taxon>
        <taxon>Eurotiales</taxon>
        <taxon>Aspergillaceae</taxon>
        <taxon>Penicillium</taxon>
    </lineage>
</organism>
<reference evidence="2" key="1">
    <citation type="submission" date="2022-12" db="EMBL/GenBank/DDBJ databases">
        <authorList>
            <person name="Petersen C."/>
        </authorList>
    </citation>
    <scope>NUCLEOTIDE SEQUENCE</scope>
    <source>
        <strain evidence="2">IBT 21472</strain>
    </source>
</reference>
<evidence type="ECO:0000313" key="3">
    <source>
        <dbReference type="Proteomes" id="UP001147746"/>
    </source>
</evidence>
<reference evidence="2" key="2">
    <citation type="journal article" date="2023" name="IMA Fungus">
        <title>Comparative genomic study of the Penicillium genus elucidates a diverse pangenome and 15 lateral gene transfer events.</title>
        <authorList>
            <person name="Petersen C."/>
            <person name="Sorensen T."/>
            <person name="Nielsen M.R."/>
            <person name="Sondergaard T.E."/>
            <person name="Sorensen J.L."/>
            <person name="Fitzpatrick D.A."/>
            <person name="Frisvad J.C."/>
            <person name="Nielsen K.L."/>
        </authorList>
    </citation>
    <scope>NUCLEOTIDE SEQUENCE</scope>
    <source>
        <strain evidence="2">IBT 21472</strain>
    </source>
</reference>
<dbReference type="AlphaFoldDB" id="A0A9W9U818"/>
<dbReference type="CDD" id="cd06259">
    <property type="entry name" value="YdcF-like"/>
    <property type="match status" value="1"/>
</dbReference>
<feature type="domain" description="DUF218" evidence="1">
    <location>
        <begin position="98"/>
        <end position="180"/>
    </location>
</feature>
<dbReference type="PANTHER" id="PTHR30336">
    <property type="entry name" value="INNER MEMBRANE PROTEIN, PROBABLE PERMEASE"/>
    <property type="match status" value="1"/>
</dbReference>
<protein>
    <recommendedName>
        <fullName evidence="1">DUF218 domain-containing protein</fullName>
    </recommendedName>
</protein>